<dbReference type="PANTHER" id="PTHR21357">
    <property type="entry name" value="FAM172 FAMILY PROTEIN HOMOLOG CG10038"/>
    <property type="match status" value="1"/>
</dbReference>
<feature type="non-terminal residue" evidence="3">
    <location>
        <position position="373"/>
    </location>
</feature>
<comment type="caution">
    <text evidence="3">The sequence shown here is derived from an EMBL/GenBank/DDBJ whole genome shotgun (WGS) entry which is preliminary data.</text>
</comment>
<dbReference type="InterPro" id="IPR053858">
    <property type="entry name" value="Arb2_dom"/>
</dbReference>
<feature type="domain" description="Arb2" evidence="2">
    <location>
        <begin position="15"/>
        <end position="324"/>
    </location>
</feature>
<evidence type="ECO:0000313" key="3">
    <source>
        <dbReference type="EMBL" id="RJE17419.1"/>
    </source>
</evidence>
<evidence type="ECO:0000256" key="1">
    <source>
        <dbReference type="SAM" id="MobiDB-lite"/>
    </source>
</evidence>
<accession>A0A3A2Z315</accession>
<reference evidence="4" key="1">
    <citation type="submission" date="2017-02" db="EMBL/GenBank/DDBJ databases">
        <authorList>
            <person name="Tafer H."/>
            <person name="Lopandic K."/>
        </authorList>
    </citation>
    <scope>NUCLEOTIDE SEQUENCE [LARGE SCALE GENOMIC DNA]</scope>
    <source>
        <strain evidence="4">CBS 366.77</strain>
    </source>
</reference>
<gene>
    <name evidence="3" type="ORF">PHISCL_10244</name>
</gene>
<dbReference type="Proteomes" id="UP000266188">
    <property type="component" value="Unassembled WGS sequence"/>
</dbReference>
<dbReference type="GO" id="GO:0035197">
    <property type="term" value="F:siRNA binding"/>
    <property type="evidence" value="ECO:0007669"/>
    <property type="project" value="TreeGrafter"/>
</dbReference>
<feature type="region of interest" description="Disordered" evidence="1">
    <location>
        <begin position="147"/>
        <end position="173"/>
    </location>
</feature>
<dbReference type="Pfam" id="PF22749">
    <property type="entry name" value="Arb2"/>
    <property type="match status" value="1"/>
</dbReference>
<proteinExistence type="predicted"/>
<dbReference type="STRING" id="2070753.A0A3A2Z315"/>
<dbReference type="OrthoDB" id="421951at2759"/>
<dbReference type="EMBL" id="MVGC01000992">
    <property type="protein sequence ID" value="RJE17419.1"/>
    <property type="molecule type" value="Genomic_DNA"/>
</dbReference>
<organism evidence="3 4">
    <name type="scientific">Aspergillus sclerotialis</name>
    <dbReference type="NCBI Taxonomy" id="2070753"/>
    <lineage>
        <taxon>Eukaryota</taxon>
        <taxon>Fungi</taxon>
        <taxon>Dikarya</taxon>
        <taxon>Ascomycota</taxon>
        <taxon>Pezizomycotina</taxon>
        <taxon>Eurotiomycetes</taxon>
        <taxon>Eurotiomycetidae</taxon>
        <taxon>Eurotiales</taxon>
        <taxon>Aspergillaceae</taxon>
        <taxon>Aspergillus</taxon>
        <taxon>Aspergillus subgen. Polypaecilum</taxon>
    </lineage>
</organism>
<dbReference type="PANTHER" id="PTHR21357:SF4">
    <property type="entry name" value="FAM172 FAMILY PROTEIN HOMOLOG CG10038"/>
    <property type="match status" value="1"/>
</dbReference>
<evidence type="ECO:0000313" key="4">
    <source>
        <dbReference type="Proteomes" id="UP000266188"/>
    </source>
</evidence>
<name>A0A3A2Z315_9EURO</name>
<dbReference type="AlphaFoldDB" id="A0A3A2Z315"/>
<protein>
    <recommendedName>
        <fullName evidence="2">Arb2 domain-containing protein</fullName>
    </recommendedName>
</protein>
<dbReference type="GO" id="GO:0005634">
    <property type="term" value="C:nucleus"/>
    <property type="evidence" value="ECO:0007669"/>
    <property type="project" value="TreeGrafter"/>
</dbReference>
<dbReference type="InterPro" id="IPR048263">
    <property type="entry name" value="Arb2"/>
</dbReference>
<dbReference type="GO" id="GO:0031048">
    <property type="term" value="P:regulatory ncRNA-mediated heterochromatin formation"/>
    <property type="evidence" value="ECO:0007669"/>
    <property type="project" value="TreeGrafter"/>
</dbReference>
<sequence length="373" mass="41037">MFVFRREDLPPDPVFPADLEQLGYFINDKDQIRQISAPDQEFKFKINRNYRWNEVQRGAMNECVRKIVLSRLHDLGLTTLHLPIDAGPKDPNVPILASRNLSSAARIVVVFGEPVQDLGIWAHRTIGSDGINAGSAVAFAQALVKTTHTTSSNPNPPAEANGSDQNSQENSKKETALILANTGQLVWHCGTGKAITHSTFLALPRASAVDLPANMSDRNKIPKNANWQEHVECVFEDILSSRGKLVRADAEIDVIGLAEGGLGAVQYLAENWRSWSPHITAIVLTNPLHYSHLHLTGSDLADPRSFAAFVASRCRAYVLSEEPLGTPVQGFRDHGCNCYSGGEALNIECLMPKVWGSMLQWLERVHSETGFGE</sequence>
<keyword evidence="4" id="KW-1185">Reference proteome</keyword>
<evidence type="ECO:0000259" key="2">
    <source>
        <dbReference type="Pfam" id="PF22749"/>
    </source>
</evidence>